<reference evidence="17 18" key="1">
    <citation type="submission" date="2016-10" db="EMBL/GenBank/DDBJ databases">
        <authorList>
            <person name="de Groot N.N."/>
        </authorList>
    </citation>
    <scope>NUCLEOTIDE SEQUENCE [LARGE SCALE GENOMIC DNA]</scope>
    <source>
        <strain evidence="17 18">DSM 25186</strain>
    </source>
</reference>
<dbReference type="PROSITE" id="PS50109">
    <property type="entry name" value="HIS_KIN"/>
    <property type="match status" value="1"/>
</dbReference>
<evidence type="ECO:0000256" key="9">
    <source>
        <dbReference type="ARBA" id="ARBA00022777"/>
    </source>
</evidence>
<dbReference type="GO" id="GO:0005886">
    <property type="term" value="C:plasma membrane"/>
    <property type="evidence" value="ECO:0007669"/>
    <property type="project" value="UniProtKB-SubCell"/>
</dbReference>
<evidence type="ECO:0000256" key="10">
    <source>
        <dbReference type="ARBA" id="ARBA00022840"/>
    </source>
</evidence>
<sequence length="456" mass="51991">MTIRNKIALTFSLMTGTLILVLSVFLYLFVARFGQQAFMSRVRERAYIAARTQLEDDERNVAIYKDVRQNQLQTLPDEEDYILSANPSERHRQENEELHALPTWFYEEALSEGDAEFHQKNNFYVGIHYPTHQGDHLVLVRARDTYGAQSLATLRHILFTGFALSLILTFVLGRVFSHQIIQPIARIITNVNRIGASNLHLRLDTGNGKDELAELSQTFNRMLDRLETAFELQSNFVSNASHELRTPLTTVMGEAEFALKKPREAEVYVTSLENIYRESCRLNQLTSMLLRLSQIGYDGQKQQMAPVRLDELLLEFKRNLDERLPDNQVRLRFEDLPAEEEALQLICNQEWMELALHNVVHNGIKYSDNQPVQLALSADVHQQIITVQDRGIGVAPEDQDHLFEPFFRGQNVTTYQGNGIGLSLAGKIIRSFGGQITVDSTLGQGTTVTIAFRRVS</sequence>
<dbReference type="InterPro" id="IPR003661">
    <property type="entry name" value="HisK_dim/P_dom"/>
</dbReference>
<evidence type="ECO:0000256" key="5">
    <source>
        <dbReference type="ARBA" id="ARBA00022553"/>
    </source>
</evidence>
<feature type="transmembrane region" description="Helical" evidence="14">
    <location>
        <begin position="7"/>
        <end position="30"/>
    </location>
</feature>
<proteinExistence type="predicted"/>
<dbReference type="InterPro" id="IPR036890">
    <property type="entry name" value="HATPase_C_sf"/>
</dbReference>
<comment type="subcellular location">
    <subcellularLocation>
        <location evidence="2">Cell membrane</location>
        <topology evidence="2">Multi-pass membrane protein</topology>
    </subcellularLocation>
</comment>
<evidence type="ECO:0000313" key="18">
    <source>
        <dbReference type="Proteomes" id="UP000198510"/>
    </source>
</evidence>
<dbReference type="EMBL" id="FNFO01000002">
    <property type="protein sequence ID" value="SDK27126.1"/>
    <property type="molecule type" value="Genomic_DNA"/>
</dbReference>
<name>A0A1G9AIC7_9BACT</name>
<dbReference type="Pfam" id="PF00672">
    <property type="entry name" value="HAMP"/>
    <property type="match status" value="1"/>
</dbReference>
<dbReference type="AlphaFoldDB" id="A0A1G9AIC7"/>
<comment type="catalytic activity">
    <reaction evidence="1">
        <text>ATP + protein L-histidine = ADP + protein N-phospho-L-histidine.</text>
        <dbReference type="EC" id="2.7.13.3"/>
    </reaction>
</comment>
<evidence type="ECO:0000256" key="6">
    <source>
        <dbReference type="ARBA" id="ARBA00022679"/>
    </source>
</evidence>
<evidence type="ECO:0000256" key="8">
    <source>
        <dbReference type="ARBA" id="ARBA00022741"/>
    </source>
</evidence>
<keyword evidence="8" id="KW-0547">Nucleotide-binding</keyword>
<evidence type="ECO:0000256" key="12">
    <source>
        <dbReference type="ARBA" id="ARBA00023012"/>
    </source>
</evidence>
<dbReference type="Pfam" id="PF00512">
    <property type="entry name" value="HisKA"/>
    <property type="match status" value="1"/>
</dbReference>
<dbReference type="SUPFAM" id="SSF55874">
    <property type="entry name" value="ATPase domain of HSP90 chaperone/DNA topoisomerase II/histidine kinase"/>
    <property type="match status" value="1"/>
</dbReference>
<dbReference type="PROSITE" id="PS50885">
    <property type="entry name" value="HAMP"/>
    <property type="match status" value="1"/>
</dbReference>
<dbReference type="PANTHER" id="PTHR45528">
    <property type="entry name" value="SENSOR HISTIDINE KINASE CPXA"/>
    <property type="match status" value="1"/>
</dbReference>
<dbReference type="InterPro" id="IPR050398">
    <property type="entry name" value="HssS/ArlS-like"/>
</dbReference>
<dbReference type="SUPFAM" id="SSF47384">
    <property type="entry name" value="Homodimeric domain of signal transducing histidine kinase"/>
    <property type="match status" value="1"/>
</dbReference>
<dbReference type="InterPro" id="IPR003594">
    <property type="entry name" value="HATPase_dom"/>
</dbReference>
<dbReference type="Pfam" id="PF02518">
    <property type="entry name" value="HATPase_c"/>
    <property type="match status" value="1"/>
</dbReference>
<evidence type="ECO:0000313" key="17">
    <source>
        <dbReference type="EMBL" id="SDK27126.1"/>
    </source>
</evidence>
<dbReference type="RefSeq" id="WP_089679861.1">
    <property type="nucleotide sequence ID" value="NZ_FNFO01000002.1"/>
</dbReference>
<dbReference type="Gene3D" id="3.30.565.10">
    <property type="entry name" value="Histidine kinase-like ATPase, C-terminal domain"/>
    <property type="match status" value="1"/>
</dbReference>
<keyword evidence="5" id="KW-0597">Phosphoprotein</keyword>
<dbReference type="InterPro" id="IPR036097">
    <property type="entry name" value="HisK_dim/P_sf"/>
</dbReference>
<dbReference type="PANTHER" id="PTHR45528:SF1">
    <property type="entry name" value="SENSOR HISTIDINE KINASE CPXA"/>
    <property type="match status" value="1"/>
</dbReference>
<dbReference type="Gene3D" id="1.10.287.130">
    <property type="match status" value="1"/>
</dbReference>
<keyword evidence="4" id="KW-1003">Cell membrane</keyword>
<dbReference type="GO" id="GO:0000155">
    <property type="term" value="F:phosphorelay sensor kinase activity"/>
    <property type="evidence" value="ECO:0007669"/>
    <property type="project" value="InterPro"/>
</dbReference>
<dbReference type="InterPro" id="IPR004358">
    <property type="entry name" value="Sig_transdc_His_kin-like_C"/>
</dbReference>
<keyword evidence="7 14" id="KW-0812">Transmembrane</keyword>
<dbReference type="SMART" id="SM00387">
    <property type="entry name" value="HATPase_c"/>
    <property type="match status" value="1"/>
</dbReference>
<gene>
    <name evidence="17" type="ORF">SAMN05421823_102313</name>
</gene>
<dbReference type="EC" id="2.7.13.3" evidence="3"/>
<dbReference type="CDD" id="cd00082">
    <property type="entry name" value="HisKA"/>
    <property type="match status" value="1"/>
</dbReference>
<evidence type="ECO:0000256" key="4">
    <source>
        <dbReference type="ARBA" id="ARBA00022475"/>
    </source>
</evidence>
<evidence type="ECO:0000256" key="2">
    <source>
        <dbReference type="ARBA" id="ARBA00004651"/>
    </source>
</evidence>
<evidence type="ECO:0000256" key="13">
    <source>
        <dbReference type="ARBA" id="ARBA00023136"/>
    </source>
</evidence>
<dbReference type="SMART" id="SM00304">
    <property type="entry name" value="HAMP"/>
    <property type="match status" value="1"/>
</dbReference>
<evidence type="ECO:0000256" key="1">
    <source>
        <dbReference type="ARBA" id="ARBA00000085"/>
    </source>
</evidence>
<keyword evidence="12" id="KW-0902">Two-component regulatory system</keyword>
<dbReference type="STRING" id="1075417.SAMN05421823_102313"/>
<keyword evidence="11 14" id="KW-1133">Transmembrane helix</keyword>
<keyword evidence="13 14" id="KW-0472">Membrane</keyword>
<dbReference type="InterPro" id="IPR003660">
    <property type="entry name" value="HAMP_dom"/>
</dbReference>
<keyword evidence="6" id="KW-0808">Transferase</keyword>
<dbReference type="Proteomes" id="UP000198510">
    <property type="component" value="Unassembled WGS sequence"/>
</dbReference>
<evidence type="ECO:0000256" key="14">
    <source>
        <dbReference type="SAM" id="Phobius"/>
    </source>
</evidence>
<evidence type="ECO:0000256" key="3">
    <source>
        <dbReference type="ARBA" id="ARBA00012438"/>
    </source>
</evidence>
<evidence type="ECO:0000256" key="11">
    <source>
        <dbReference type="ARBA" id="ARBA00022989"/>
    </source>
</evidence>
<keyword evidence="18" id="KW-1185">Reference proteome</keyword>
<evidence type="ECO:0000256" key="7">
    <source>
        <dbReference type="ARBA" id="ARBA00022692"/>
    </source>
</evidence>
<keyword evidence="10" id="KW-0067">ATP-binding</keyword>
<feature type="domain" description="Histidine kinase" evidence="15">
    <location>
        <begin position="239"/>
        <end position="456"/>
    </location>
</feature>
<dbReference type="InterPro" id="IPR005467">
    <property type="entry name" value="His_kinase_dom"/>
</dbReference>
<dbReference type="SMART" id="SM00388">
    <property type="entry name" value="HisKA"/>
    <property type="match status" value="1"/>
</dbReference>
<feature type="domain" description="HAMP" evidence="16">
    <location>
        <begin position="178"/>
        <end position="231"/>
    </location>
</feature>
<dbReference type="GO" id="GO:0005524">
    <property type="term" value="F:ATP binding"/>
    <property type="evidence" value="ECO:0007669"/>
    <property type="project" value="UniProtKB-KW"/>
</dbReference>
<organism evidence="17 18">
    <name type="scientific">Catalinimonas alkaloidigena</name>
    <dbReference type="NCBI Taxonomy" id="1075417"/>
    <lineage>
        <taxon>Bacteria</taxon>
        <taxon>Pseudomonadati</taxon>
        <taxon>Bacteroidota</taxon>
        <taxon>Cytophagia</taxon>
        <taxon>Cytophagales</taxon>
        <taxon>Catalimonadaceae</taxon>
        <taxon>Catalinimonas</taxon>
    </lineage>
</organism>
<dbReference type="SUPFAM" id="SSF158472">
    <property type="entry name" value="HAMP domain-like"/>
    <property type="match status" value="1"/>
</dbReference>
<dbReference type="Gene3D" id="6.10.340.10">
    <property type="match status" value="1"/>
</dbReference>
<dbReference type="CDD" id="cd06225">
    <property type="entry name" value="HAMP"/>
    <property type="match status" value="1"/>
</dbReference>
<evidence type="ECO:0000259" key="16">
    <source>
        <dbReference type="PROSITE" id="PS50885"/>
    </source>
</evidence>
<accession>A0A1G9AIC7</accession>
<evidence type="ECO:0000259" key="15">
    <source>
        <dbReference type="PROSITE" id="PS50109"/>
    </source>
</evidence>
<dbReference type="OrthoDB" id="594725at2"/>
<protein>
    <recommendedName>
        <fullName evidence="3">histidine kinase</fullName>
        <ecNumber evidence="3">2.7.13.3</ecNumber>
    </recommendedName>
</protein>
<keyword evidence="9 17" id="KW-0418">Kinase</keyword>
<dbReference type="PRINTS" id="PR00344">
    <property type="entry name" value="BCTRLSENSOR"/>
</dbReference>